<proteinExistence type="predicted"/>
<protein>
    <submittedName>
        <fullName evidence="1">Uncharacterized protein</fullName>
    </submittedName>
</protein>
<organism evidence="1 2">
    <name type="scientific">Gossypium laxum</name>
    <dbReference type="NCBI Taxonomy" id="34288"/>
    <lineage>
        <taxon>Eukaryota</taxon>
        <taxon>Viridiplantae</taxon>
        <taxon>Streptophyta</taxon>
        <taxon>Embryophyta</taxon>
        <taxon>Tracheophyta</taxon>
        <taxon>Spermatophyta</taxon>
        <taxon>Magnoliopsida</taxon>
        <taxon>eudicotyledons</taxon>
        <taxon>Gunneridae</taxon>
        <taxon>Pentapetalae</taxon>
        <taxon>rosids</taxon>
        <taxon>malvids</taxon>
        <taxon>Malvales</taxon>
        <taxon>Malvaceae</taxon>
        <taxon>Malvoideae</taxon>
        <taxon>Gossypium</taxon>
    </lineage>
</organism>
<keyword evidence="2" id="KW-1185">Reference proteome</keyword>
<reference evidence="1 2" key="1">
    <citation type="journal article" date="2019" name="Genome Biol. Evol.">
        <title>Insights into the evolution of the New World diploid cottons (Gossypium, subgenus Houzingenia) based on genome sequencing.</title>
        <authorList>
            <person name="Grover C.E."/>
            <person name="Arick M.A. 2nd"/>
            <person name="Thrash A."/>
            <person name="Conover J.L."/>
            <person name="Sanders W.S."/>
            <person name="Peterson D.G."/>
            <person name="Frelichowski J.E."/>
            <person name="Scheffler J.A."/>
            <person name="Scheffler B.E."/>
            <person name="Wendel J.F."/>
        </authorList>
    </citation>
    <scope>NUCLEOTIDE SEQUENCE [LARGE SCALE GENOMIC DNA]</scope>
    <source>
        <strain evidence="1">4</strain>
        <tissue evidence="1">Leaf</tissue>
    </source>
</reference>
<feature type="non-terminal residue" evidence="1">
    <location>
        <position position="19"/>
    </location>
</feature>
<gene>
    <name evidence="1" type="ORF">Golax_003845</name>
</gene>
<name>A0A7J9AIG5_9ROSI</name>
<evidence type="ECO:0000313" key="2">
    <source>
        <dbReference type="Proteomes" id="UP000593574"/>
    </source>
</evidence>
<dbReference type="EMBL" id="JABEZV010000010">
    <property type="protein sequence ID" value="MBA0723249.1"/>
    <property type="molecule type" value="Genomic_DNA"/>
</dbReference>
<dbReference type="Proteomes" id="UP000593574">
    <property type="component" value="Unassembled WGS sequence"/>
</dbReference>
<dbReference type="AlphaFoldDB" id="A0A7J9AIG5"/>
<accession>A0A7J9AIG5</accession>
<evidence type="ECO:0000313" key="1">
    <source>
        <dbReference type="EMBL" id="MBA0723249.1"/>
    </source>
</evidence>
<sequence>MSEWILDSGYFFHMCPNRE</sequence>
<comment type="caution">
    <text evidence="1">The sequence shown here is derived from an EMBL/GenBank/DDBJ whole genome shotgun (WGS) entry which is preliminary data.</text>
</comment>